<protein>
    <submittedName>
        <fullName evidence="2">ABC-2 type transport system permease protein</fullName>
    </submittedName>
</protein>
<keyword evidence="3" id="KW-1185">Reference proteome</keyword>
<dbReference type="EMBL" id="QGDQ01000021">
    <property type="protein sequence ID" value="PWJ51185.1"/>
    <property type="molecule type" value="Genomic_DNA"/>
</dbReference>
<evidence type="ECO:0000256" key="1">
    <source>
        <dbReference type="SAM" id="Phobius"/>
    </source>
</evidence>
<evidence type="ECO:0000313" key="3">
    <source>
        <dbReference type="Proteomes" id="UP000245469"/>
    </source>
</evidence>
<feature type="transmembrane region" description="Helical" evidence="1">
    <location>
        <begin position="166"/>
        <end position="192"/>
    </location>
</feature>
<dbReference type="PANTHER" id="PTHR37305:SF1">
    <property type="entry name" value="MEMBRANE PROTEIN"/>
    <property type="match status" value="1"/>
</dbReference>
<feature type="transmembrane region" description="Helical" evidence="1">
    <location>
        <begin position="64"/>
        <end position="90"/>
    </location>
</feature>
<name>A0A316A0H4_9ACTN</name>
<reference evidence="2 3" key="1">
    <citation type="submission" date="2018-03" db="EMBL/GenBank/DDBJ databases">
        <title>Genomic Encyclopedia of Archaeal and Bacterial Type Strains, Phase II (KMG-II): from individual species to whole genera.</title>
        <authorList>
            <person name="Goeker M."/>
        </authorList>
    </citation>
    <scope>NUCLEOTIDE SEQUENCE [LARGE SCALE GENOMIC DNA]</scope>
    <source>
        <strain evidence="2 3">DSM 44889</strain>
    </source>
</reference>
<sequence length="278" mass="28767">MRLAALTGVELRKLALRPRTWVSVGLLCALPVVVAAFLGTSELAPRPGQGPAFLSAVLGNGQLYPAAALGIVVPIFLPVAVCVVAGDAIAGEAQAGTLRYLLVRPVGRTRLLVAKLFAVLAFTLGAVVAVALVSFVAGTQLLGTRPDALGTTTASLSGTSLSPQELLVRTLLVMAYVSVSMLGVAALALLLSTLVDSPLVAALGGLALLVASTVLVGLDAASAIHDLLPTRYWLAWVDLFRDPILWTDVRRGVLMQLGWAGVLLAAAWASFTTRDITS</sequence>
<comment type="caution">
    <text evidence="2">The sequence shown here is derived from an EMBL/GenBank/DDBJ whole genome shotgun (WGS) entry which is preliminary data.</text>
</comment>
<proteinExistence type="predicted"/>
<keyword evidence="1" id="KW-0812">Transmembrane</keyword>
<dbReference type="PANTHER" id="PTHR37305">
    <property type="entry name" value="INTEGRAL MEMBRANE PROTEIN-RELATED"/>
    <property type="match status" value="1"/>
</dbReference>
<feature type="transmembrane region" description="Helical" evidence="1">
    <location>
        <begin position="253"/>
        <end position="271"/>
    </location>
</feature>
<organism evidence="2 3">
    <name type="scientific">Quadrisphaera granulorum</name>
    <dbReference type="NCBI Taxonomy" id="317664"/>
    <lineage>
        <taxon>Bacteria</taxon>
        <taxon>Bacillati</taxon>
        <taxon>Actinomycetota</taxon>
        <taxon>Actinomycetes</taxon>
        <taxon>Kineosporiales</taxon>
        <taxon>Kineosporiaceae</taxon>
        <taxon>Quadrisphaera</taxon>
    </lineage>
</organism>
<keyword evidence="1" id="KW-0472">Membrane</keyword>
<keyword evidence="1" id="KW-1133">Transmembrane helix</keyword>
<dbReference type="Proteomes" id="UP000245469">
    <property type="component" value="Unassembled WGS sequence"/>
</dbReference>
<gene>
    <name evidence="2" type="ORF">BXY45_12162</name>
</gene>
<dbReference type="AlphaFoldDB" id="A0A316A0H4"/>
<dbReference type="Pfam" id="PF12730">
    <property type="entry name" value="ABC2_membrane_4"/>
    <property type="match status" value="1"/>
</dbReference>
<accession>A0A316A0H4</accession>
<feature type="transmembrane region" description="Helical" evidence="1">
    <location>
        <begin position="21"/>
        <end position="44"/>
    </location>
</feature>
<feature type="transmembrane region" description="Helical" evidence="1">
    <location>
        <begin position="199"/>
        <end position="224"/>
    </location>
</feature>
<feature type="transmembrane region" description="Helical" evidence="1">
    <location>
        <begin position="111"/>
        <end position="137"/>
    </location>
</feature>
<evidence type="ECO:0000313" key="2">
    <source>
        <dbReference type="EMBL" id="PWJ51185.1"/>
    </source>
</evidence>